<comment type="catalytic activity">
    <reaction evidence="7">
        <text>L-threonyl-[protein] + ATP = O-phospho-L-threonyl-[protein] + ADP + H(+)</text>
        <dbReference type="Rhea" id="RHEA:46608"/>
        <dbReference type="Rhea" id="RHEA-COMP:11060"/>
        <dbReference type="Rhea" id="RHEA-COMP:11605"/>
        <dbReference type="ChEBI" id="CHEBI:15378"/>
        <dbReference type="ChEBI" id="CHEBI:30013"/>
        <dbReference type="ChEBI" id="CHEBI:30616"/>
        <dbReference type="ChEBI" id="CHEBI:61977"/>
        <dbReference type="ChEBI" id="CHEBI:456216"/>
        <dbReference type="EC" id="2.7.11.1"/>
    </reaction>
</comment>
<evidence type="ECO:0000256" key="3">
    <source>
        <dbReference type="ARBA" id="ARBA00022679"/>
    </source>
</evidence>
<evidence type="ECO:0000256" key="9">
    <source>
        <dbReference type="SAM" id="MobiDB-lite"/>
    </source>
</evidence>
<gene>
    <name evidence="11" type="ORF">As57867_018642</name>
</gene>
<dbReference type="PROSITE" id="PS50011">
    <property type="entry name" value="PROTEIN_KINASE_DOM"/>
    <property type="match status" value="1"/>
</dbReference>
<dbReference type="InterPro" id="IPR000719">
    <property type="entry name" value="Prot_kinase_dom"/>
</dbReference>
<dbReference type="Pfam" id="PF00069">
    <property type="entry name" value="Pkinase"/>
    <property type="match status" value="1"/>
</dbReference>
<dbReference type="CDD" id="cd08215">
    <property type="entry name" value="STKc_Nek"/>
    <property type="match status" value="1"/>
</dbReference>
<dbReference type="InterPro" id="IPR008271">
    <property type="entry name" value="Ser/Thr_kinase_AS"/>
</dbReference>
<reference evidence="11" key="1">
    <citation type="submission" date="2019-06" db="EMBL/GenBank/DDBJ databases">
        <title>Genomics analysis of Aphanomyces spp. identifies a new class of oomycete effector associated with host adaptation.</title>
        <authorList>
            <person name="Gaulin E."/>
        </authorList>
    </citation>
    <scope>NUCLEOTIDE SEQUENCE</scope>
    <source>
        <strain evidence="11">CBS 578.67</strain>
    </source>
</reference>
<proteinExistence type="predicted"/>
<evidence type="ECO:0000256" key="6">
    <source>
        <dbReference type="ARBA" id="ARBA00022840"/>
    </source>
</evidence>
<dbReference type="PANTHER" id="PTHR44899">
    <property type="entry name" value="CAMK FAMILY PROTEIN KINASE"/>
    <property type="match status" value="1"/>
</dbReference>
<dbReference type="Gene3D" id="1.10.510.10">
    <property type="entry name" value="Transferase(Phosphotransferase) domain 1"/>
    <property type="match status" value="1"/>
</dbReference>
<dbReference type="Gene3D" id="3.30.200.20">
    <property type="entry name" value="Phosphorylase Kinase, domain 1"/>
    <property type="match status" value="1"/>
</dbReference>
<keyword evidence="3" id="KW-0808">Transferase</keyword>
<dbReference type="PANTHER" id="PTHR44899:SF3">
    <property type="entry name" value="SERINE_THREONINE-PROTEIN KINASE NEK1"/>
    <property type="match status" value="1"/>
</dbReference>
<evidence type="ECO:0000256" key="5">
    <source>
        <dbReference type="ARBA" id="ARBA00022777"/>
    </source>
</evidence>
<comment type="catalytic activity">
    <reaction evidence="8">
        <text>L-seryl-[protein] + ATP = O-phospho-L-seryl-[protein] + ADP + H(+)</text>
        <dbReference type="Rhea" id="RHEA:17989"/>
        <dbReference type="Rhea" id="RHEA-COMP:9863"/>
        <dbReference type="Rhea" id="RHEA-COMP:11604"/>
        <dbReference type="ChEBI" id="CHEBI:15378"/>
        <dbReference type="ChEBI" id="CHEBI:29999"/>
        <dbReference type="ChEBI" id="CHEBI:30616"/>
        <dbReference type="ChEBI" id="CHEBI:83421"/>
        <dbReference type="ChEBI" id="CHEBI:456216"/>
        <dbReference type="EC" id="2.7.11.1"/>
    </reaction>
</comment>
<dbReference type="SUPFAM" id="SSF56112">
    <property type="entry name" value="Protein kinase-like (PK-like)"/>
    <property type="match status" value="1"/>
</dbReference>
<evidence type="ECO:0000256" key="2">
    <source>
        <dbReference type="ARBA" id="ARBA00022527"/>
    </source>
</evidence>
<feature type="non-terminal residue" evidence="11">
    <location>
        <position position="412"/>
    </location>
</feature>
<evidence type="ECO:0000256" key="8">
    <source>
        <dbReference type="ARBA" id="ARBA00048679"/>
    </source>
</evidence>
<organism evidence="11">
    <name type="scientific">Aphanomyces stellatus</name>
    <dbReference type="NCBI Taxonomy" id="120398"/>
    <lineage>
        <taxon>Eukaryota</taxon>
        <taxon>Sar</taxon>
        <taxon>Stramenopiles</taxon>
        <taxon>Oomycota</taxon>
        <taxon>Saprolegniomycetes</taxon>
        <taxon>Saprolegniales</taxon>
        <taxon>Verrucalvaceae</taxon>
        <taxon>Aphanomyces</taxon>
    </lineage>
</organism>
<keyword evidence="5" id="KW-0418">Kinase</keyword>
<feature type="domain" description="Protein kinase" evidence="10">
    <location>
        <begin position="4"/>
        <end position="270"/>
    </location>
</feature>
<protein>
    <recommendedName>
        <fullName evidence="1">non-specific serine/threonine protein kinase</fullName>
        <ecNumber evidence="1">2.7.11.1</ecNumber>
    </recommendedName>
</protein>
<accession>A0A6A4Y0Z3</accession>
<evidence type="ECO:0000256" key="4">
    <source>
        <dbReference type="ARBA" id="ARBA00022741"/>
    </source>
</evidence>
<evidence type="ECO:0000256" key="1">
    <source>
        <dbReference type="ARBA" id="ARBA00012513"/>
    </source>
</evidence>
<dbReference type="InterPro" id="IPR051131">
    <property type="entry name" value="NEK_Ser/Thr_kinase_NIMA"/>
</dbReference>
<dbReference type="GO" id="GO:0005524">
    <property type="term" value="F:ATP binding"/>
    <property type="evidence" value="ECO:0007669"/>
    <property type="project" value="UniProtKB-KW"/>
</dbReference>
<dbReference type="PROSITE" id="PS00108">
    <property type="entry name" value="PROTEIN_KINASE_ST"/>
    <property type="match status" value="1"/>
</dbReference>
<feature type="region of interest" description="Disordered" evidence="9">
    <location>
        <begin position="375"/>
        <end position="412"/>
    </location>
</feature>
<name>A0A6A4Y0Z3_9STRA</name>
<evidence type="ECO:0000259" key="10">
    <source>
        <dbReference type="PROSITE" id="PS50011"/>
    </source>
</evidence>
<sequence length="412" mass="46507">MDKYARIRVLGEGSFGQVYLMREKRNGGHLVCVKDVPLSPFDKHDDSLNEAHLMQKLRHPNIIEYHESILSRNHRHFFIVMAYCSGGTTAYATTFLRPPGDLHVKLRAKRQAVSESTACLWFVQICLGLHCMHAQHIMHRDVKSHNIFLSHDGHLVLGDLGIARELHGQDFATTFVGTPSFMSPEVFQGGAYSYASDVWSLGCVLYEICTLKYPFVGLSTAMLVQRVCAGDYTPLDRTFSPDLRRLVADMLSIDPARRPTLRDILARPFLRPAFECYVADVIKCGSKSHSDVLRSQLAHLRLATVFSTVQEKLQAKQPPAHAALVILPPNPHVPTHAYKAEEDMLAWLEKERQRHLLLVLERIKQARNDHLHQLHLPPAHSISPPLVVPESTSPRVPTPDPEWRPPVQSNPP</sequence>
<dbReference type="SMART" id="SM00220">
    <property type="entry name" value="S_TKc"/>
    <property type="match status" value="1"/>
</dbReference>
<dbReference type="EMBL" id="VJMH01006406">
    <property type="protein sequence ID" value="KAF0689884.1"/>
    <property type="molecule type" value="Genomic_DNA"/>
</dbReference>
<dbReference type="EC" id="2.7.11.1" evidence="1"/>
<comment type="caution">
    <text evidence="11">The sequence shown here is derived from an EMBL/GenBank/DDBJ whole genome shotgun (WGS) entry which is preliminary data.</text>
</comment>
<evidence type="ECO:0000313" key="11">
    <source>
        <dbReference type="EMBL" id="KAF0689884.1"/>
    </source>
</evidence>
<keyword evidence="2" id="KW-0723">Serine/threonine-protein kinase</keyword>
<keyword evidence="6" id="KW-0067">ATP-binding</keyword>
<dbReference type="OrthoDB" id="248923at2759"/>
<dbReference type="InterPro" id="IPR011009">
    <property type="entry name" value="Kinase-like_dom_sf"/>
</dbReference>
<dbReference type="GO" id="GO:0004674">
    <property type="term" value="F:protein serine/threonine kinase activity"/>
    <property type="evidence" value="ECO:0007669"/>
    <property type="project" value="UniProtKB-KW"/>
</dbReference>
<evidence type="ECO:0000256" key="7">
    <source>
        <dbReference type="ARBA" id="ARBA00047899"/>
    </source>
</evidence>
<keyword evidence="4" id="KW-0547">Nucleotide-binding</keyword>
<dbReference type="AlphaFoldDB" id="A0A6A4Y0Z3"/>